<feature type="domain" description="ATP-grasp" evidence="5">
    <location>
        <begin position="75"/>
        <end position="267"/>
    </location>
</feature>
<organism evidence="6 7">
    <name type="scientific">Bacteroides uniformis</name>
    <dbReference type="NCBI Taxonomy" id="820"/>
    <lineage>
        <taxon>Bacteria</taxon>
        <taxon>Pseudomonadati</taxon>
        <taxon>Bacteroidota</taxon>
        <taxon>Bacteroidia</taxon>
        <taxon>Bacteroidales</taxon>
        <taxon>Bacteroidaceae</taxon>
        <taxon>Bacteroides</taxon>
    </lineage>
</organism>
<evidence type="ECO:0000313" key="7">
    <source>
        <dbReference type="Proteomes" id="UP001214113"/>
    </source>
</evidence>
<dbReference type="PROSITE" id="PS50975">
    <property type="entry name" value="ATP_GRASP"/>
    <property type="match status" value="1"/>
</dbReference>
<proteinExistence type="predicted"/>
<dbReference type="InterPro" id="IPR052032">
    <property type="entry name" value="ATP-dep_AA_Ligase"/>
</dbReference>
<dbReference type="RefSeq" id="WP_272221308.1">
    <property type="nucleotide sequence ID" value="NZ_JAQNSB010000007.1"/>
</dbReference>
<keyword evidence="3 4" id="KW-0067">ATP-binding</keyword>
<evidence type="ECO:0000259" key="5">
    <source>
        <dbReference type="PROSITE" id="PS50975"/>
    </source>
</evidence>
<evidence type="ECO:0000256" key="1">
    <source>
        <dbReference type="ARBA" id="ARBA00022598"/>
    </source>
</evidence>
<evidence type="ECO:0000256" key="3">
    <source>
        <dbReference type="ARBA" id="ARBA00022840"/>
    </source>
</evidence>
<dbReference type="EMBL" id="JAQNSB010000007">
    <property type="protein sequence ID" value="MDC1854447.1"/>
    <property type="molecule type" value="Genomic_DNA"/>
</dbReference>
<dbReference type="InterPro" id="IPR013815">
    <property type="entry name" value="ATP_grasp_subdomain_1"/>
</dbReference>
<gene>
    <name evidence="6" type="ORF">POZ22_06570</name>
</gene>
<dbReference type="PANTHER" id="PTHR43585:SF2">
    <property type="entry name" value="ATP-GRASP ENZYME FSQD"/>
    <property type="match status" value="1"/>
</dbReference>
<dbReference type="SUPFAM" id="SSF56059">
    <property type="entry name" value="Glutathione synthetase ATP-binding domain-like"/>
    <property type="match status" value="1"/>
</dbReference>
<name>A0AAW6GB07_BACUN</name>
<reference evidence="6" key="1">
    <citation type="submission" date="2022-10" db="EMBL/GenBank/DDBJ databases">
        <title>Human gut microbiome strain richness.</title>
        <authorList>
            <person name="Chen-Liaw A."/>
        </authorList>
    </citation>
    <scope>NUCLEOTIDE SEQUENCE</scope>
    <source>
        <strain evidence="6">BSD2780061687st1_G10_BSD2780061687b_171204</strain>
    </source>
</reference>
<comment type="caution">
    <text evidence="6">The sequence shown here is derived from an EMBL/GenBank/DDBJ whole genome shotgun (WGS) entry which is preliminary data.</text>
</comment>
<dbReference type="GO" id="GO:0046872">
    <property type="term" value="F:metal ion binding"/>
    <property type="evidence" value="ECO:0007669"/>
    <property type="project" value="InterPro"/>
</dbReference>
<dbReference type="Proteomes" id="UP001214113">
    <property type="component" value="Unassembled WGS sequence"/>
</dbReference>
<dbReference type="Pfam" id="PF13535">
    <property type="entry name" value="ATP-grasp_4"/>
    <property type="match status" value="1"/>
</dbReference>
<keyword evidence="1" id="KW-0436">Ligase</keyword>
<evidence type="ECO:0000313" key="6">
    <source>
        <dbReference type="EMBL" id="MDC1854447.1"/>
    </source>
</evidence>
<dbReference type="Gene3D" id="3.30.470.20">
    <property type="entry name" value="ATP-grasp fold, B domain"/>
    <property type="match status" value="1"/>
</dbReference>
<dbReference type="PANTHER" id="PTHR43585">
    <property type="entry name" value="FUMIPYRROLE BIOSYNTHESIS PROTEIN C"/>
    <property type="match status" value="1"/>
</dbReference>
<dbReference type="GO" id="GO:0016874">
    <property type="term" value="F:ligase activity"/>
    <property type="evidence" value="ECO:0007669"/>
    <property type="project" value="UniProtKB-KW"/>
</dbReference>
<sequence>MDANAPGMGYASEPVLVSTMDKEGVLECAKRHSVDGILTTSDAPVNVVSYVGEQLGLPSMSTEVAKICTNKYLQREMFAANGIDVPFFMLCDKDTDLGTLQDYPYIVKPVDSSASRGVKKVTNHKELVLAFSEALGYSRTGKAIVEGFITGREFSVETYTQNNKTTVVTITEKLCIGEAEGFFVEDTHIEPARITKQEWELVSETVSKALCLIGLNNCPSHTEIKLNESGAYIIEIACRLGGDYITSDLVPLSTGIDMLRNLVNCSLGLPVDVLRKHEKCSAVQFLNPLNYQRCVDFLSSSRSSAVFRSEIRPYSEKKIKNSLDRLGYIILQTDSMEELESILRTIK</sequence>
<accession>A0AAW6GB07</accession>
<dbReference type="Gene3D" id="3.30.1490.20">
    <property type="entry name" value="ATP-grasp fold, A domain"/>
    <property type="match status" value="1"/>
</dbReference>
<dbReference type="InterPro" id="IPR011761">
    <property type="entry name" value="ATP-grasp"/>
</dbReference>
<dbReference type="Gene3D" id="3.40.50.20">
    <property type="match status" value="1"/>
</dbReference>
<evidence type="ECO:0000256" key="2">
    <source>
        <dbReference type="ARBA" id="ARBA00022741"/>
    </source>
</evidence>
<dbReference type="AlphaFoldDB" id="A0AAW6GB07"/>
<protein>
    <submittedName>
        <fullName evidence="6">ATP-grasp domain-containing protein</fullName>
    </submittedName>
</protein>
<dbReference type="GO" id="GO:0005524">
    <property type="term" value="F:ATP binding"/>
    <property type="evidence" value="ECO:0007669"/>
    <property type="project" value="UniProtKB-UniRule"/>
</dbReference>
<keyword evidence="2 4" id="KW-0547">Nucleotide-binding</keyword>
<evidence type="ECO:0000256" key="4">
    <source>
        <dbReference type="PROSITE-ProRule" id="PRU00409"/>
    </source>
</evidence>